<evidence type="ECO:0000256" key="2">
    <source>
        <dbReference type="ARBA" id="ARBA00022737"/>
    </source>
</evidence>
<reference evidence="3" key="1">
    <citation type="submission" date="2021-02" db="EMBL/GenBank/DDBJ databases">
        <authorList>
            <person name="Nowell W R."/>
        </authorList>
    </citation>
    <scope>NUCLEOTIDE SEQUENCE</scope>
</reference>
<name>A0A816NPE0_9BILA</name>
<evidence type="ECO:0000313" key="4">
    <source>
        <dbReference type="EMBL" id="CAF3774376.1"/>
    </source>
</evidence>
<evidence type="ECO:0000313" key="5">
    <source>
        <dbReference type="Proteomes" id="UP000663887"/>
    </source>
</evidence>
<evidence type="ECO:0000313" key="3">
    <source>
        <dbReference type="EMBL" id="CAF2037611.1"/>
    </source>
</evidence>
<dbReference type="PANTHER" id="PTHR46344">
    <property type="entry name" value="OS02G0202900 PROTEIN"/>
    <property type="match status" value="1"/>
</dbReference>
<dbReference type="Proteomes" id="UP000663887">
    <property type="component" value="Unassembled WGS sequence"/>
</dbReference>
<dbReference type="Proteomes" id="UP000663842">
    <property type="component" value="Unassembled WGS sequence"/>
</dbReference>
<keyword evidence="1" id="KW-0880">Kelch repeat</keyword>
<dbReference type="SMART" id="SM00612">
    <property type="entry name" value="Kelch"/>
    <property type="match status" value="2"/>
</dbReference>
<accession>A0A816NPE0</accession>
<dbReference type="InterPro" id="IPR037293">
    <property type="entry name" value="Gal_Oxidase_central_sf"/>
</dbReference>
<dbReference type="AlphaFoldDB" id="A0A816NPE0"/>
<dbReference type="InterPro" id="IPR006652">
    <property type="entry name" value="Kelch_1"/>
</dbReference>
<dbReference type="EMBL" id="CAJOBF010000213">
    <property type="protein sequence ID" value="CAF3774376.1"/>
    <property type="molecule type" value="Genomic_DNA"/>
</dbReference>
<keyword evidence="2" id="KW-0677">Repeat</keyword>
<dbReference type="Gene3D" id="2.130.10.80">
    <property type="entry name" value="Galactose oxidase/kelch, beta-propeller"/>
    <property type="match status" value="2"/>
</dbReference>
<dbReference type="Pfam" id="PF01344">
    <property type="entry name" value="Kelch_1"/>
    <property type="match status" value="1"/>
</dbReference>
<dbReference type="SUPFAM" id="SSF117281">
    <property type="entry name" value="Kelch motif"/>
    <property type="match status" value="1"/>
</dbReference>
<dbReference type="PANTHER" id="PTHR46344:SF27">
    <property type="entry name" value="KELCH REPEAT SUPERFAMILY PROTEIN"/>
    <property type="match status" value="1"/>
</dbReference>
<dbReference type="EMBL" id="CAJNRG010001698">
    <property type="protein sequence ID" value="CAF2037611.1"/>
    <property type="molecule type" value="Genomic_DNA"/>
</dbReference>
<protein>
    <submittedName>
        <fullName evidence="3">Uncharacterized protein</fullName>
    </submittedName>
</protein>
<comment type="caution">
    <text evidence="3">The sequence shown here is derived from an EMBL/GenBank/DDBJ whole genome shotgun (WGS) entry which is preliminary data.</text>
</comment>
<evidence type="ECO:0000256" key="1">
    <source>
        <dbReference type="ARBA" id="ARBA00022441"/>
    </source>
</evidence>
<proteinExistence type="predicted"/>
<dbReference type="InterPro" id="IPR015915">
    <property type="entry name" value="Kelch-typ_b-propeller"/>
</dbReference>
<sequence>MTTRRYLHTVTLWTNGKVSVAGGNEYNCWGLLNSAEIYDPSTGVWTRMSNMSLAYYQHTVTLLTNGHVLVVGRYISDGYSFSGHSTSSELYNPLAGIWTKGDNMTVSRIAHTTSVLSNGKVLVIGGTGYNGTFSSAELYS</sequence>
<organism evidence="3 5">
    <name type="scientific">Rotaria magnacalcarata</name>
    <dbReference type="NCBI Taxonomy" id="392030"/>
    <lineage>
        <taxon>Eukaryota</taxon>
        <taxon>Metazoa</taxon>
        <taxon>Spiralia</taxon>
        <taxon>Gnathifera</taxon>
        <taxon>Rotifera</taxon>
        <taxon>Eurotatoria</taxon>
        <taxon>Bdelloidea</taxon>
        <taxon>Philodinida</taxon>
        <taxon>Philodinidae</taxon>
        <taxon>Rotaria</taxon>
    </lineage>
</organism>
<gene>
    <name evidence="4" type="ORF">UXM345_LOCUS3317</name>
    <name evidence="3" type="ORF">XDN619_LOCUS6136</name>
</gene>